<keyword evidence="2" id="KW-1185">Reference proteome</keyword>
<protein>
    <submittedName>
        <fullName evidence="1">Uncharacterized protein</fullName>
    </submittedName>
</protein>
<proteinExistence type="predicted"/>
<sequence>INDDGAMYKPIKDLISALEEQLSMSFPEGDITSSPDVRFNPLVRDLVRLLIGFTKYTTDANPVHINRVATWLRIPYNKIPDYVETITILQRHDIFGELLVRGLIHCSAMTSLPSPTSPEIQELTLDCDSKTFTIEGDKTKILILTTKAAMRTILLSAFEVDPITGKTTHRVGLTVSQQPSHTCSHGCFICEAMSYNRRPCATVPFKIARYNAAGAGNSIHSCRSLAIKDNQAPDFMIVTETRLHGIRAIDMRSCFGYDQAQSIEPISCRGGQWVLWHSQNIHFEIFRKDELLIRGAISHVRKGPVLKDVSSSPA</sequence>
<dbReference type="Gramene" id="OMO68758">
    <property type="protein sequence ID" value="OMO68758"/>
    <property type="gene ID" value="CCACVL1_19850"/>
</dbReference>
<dbReference type="Proteomes" id="UP000188268">
    <property type="component" value="Unassembled WGS sequence"/>
</dbReference>
<dbReference type="EMBL" id="AWWV01012158">
    <property type="protein sequence ID" value="OMO68758.1"/>
    <property type="molecule type" value="Genomic_DNA"/>
</dbReference>
<dbReference type="AlphaFoldDB" id="A0A1R3HES6"/>
<organism evidence="1 2">
    <name type="scientific">Corchorus capsularis</name>
    <name type="common">Jute</name>
    <dbReference type="NCBI Taxonomy" id="210143"/>
    <lineage>
        <taxon>Eukaryota</taxon>
        <taxon>Viridiplantae</taxon>
        <taxon>Streptophyta</taxon>
        <taxon>Embryophyta</taxon>
        <taxon>Tracheophyta</taxon>
        <taxon>Spermatophyta</taxon>
        <taxon>Magnoliopsida</taxon>
        <taxon>eudicotyledons</taxon>
        <taxon>Gunneridae</taxon>
        <taxon>Pentapetalae</taxon>
        <taxon>rosids</taxon>
        <taxon>malvids</taxon>
        <taxon>Malvales</taxon>
        <taxon>Malvaceae</taxon>
        <taxon>Grewioideae</taxon>
        <taxon>Apeibeae</taxon>
        <taxon>Corchorus</taxon>
    </lineage>
</organism>
<feature type="non-terminal residue" evidence="1">
    <location>
        <position position="1"/>
    </location>
</feature>
<reference evidence="1 2" key="1">
    <citation type="submission" date="2013-09" db="EMBL/GenBank/DDBJ databases">
        <title>Corchorus capsularis genome sequencing.</title>
        <authorList>
            <person name="Alam M."/>
            <person name="Haque M.S."/>
            <person name="Islam M.S."/>
            <person name="Emdad E.M."/>
            <person name="Islam M.M."/>
            <person name="Ahmed B."/>
            <person name="Halim A."/>
            <person name="Hossen Q.M.M."/>
            <person name="Hossain M.Z."/>
            <person name="Ahmed R."/>
            <person name="Khan M.M."/>
            <person name="Islam R."/>
            <person name="Rashid M.M."/>
            <person name="Khan S.A."/>
            <person name="Rahman M.S."/>
            <person name="Alam M."/>
        </authorList>
    </citation>
    <scope>NUCLEOTIDE SEQUENCE [LARGE SCALE GENOMIC DNA]</scope>
    <source>
        <strain evidence="2">cv. CVL-1</strain>
        <tissue evidence="1">Whole seedling</tissue>
    </source>
</reference>
<comment type="caution">
    <text evidence="1">The sequence shown here is derived from an EMBL/GenBank/DDBJ whole genome shotgun (WGS) entry which is preliminary data.</text>
</comment>
<evidence type="ECO:0000313" key="2">
    <source>
        <dbReference type="Proteomes" id="UP000188268"/>
    </source>
</evidence>
<gene>
    <name evidence="1" type="ORF">CCACVL1_19850</name>
</gene>
<accession>A0A1R3HES6</accession>
<name>A0A1R3HES6_COCAP</name>
<evidence type="ECO:0000313" key="1">
    <source>
        <dbReference type="EMBL" id="OMO68758.1"/>
    </source>
</evidence>